<evidence type="ECO:0000259" key="1">
    <source>
        <dbReference type="Pfam" id="PF07238"/>
    </source>
</evidence>
<dbReference type="Proteomes" id="UP000477680">
    <property type="component" value="Chromosome"/>
</dbReference>
<dbReference type="InterPro" id="IPR009875">
    <property type="entry name" value="PilZ_domain"/>
</dbReference>
<proteinExistence type="predicted"/>
<evidence type="ECO:0000313" key="3">
    <source>
        <dbReference type="Proteomes" id="UP000477680"/>
    </source>
</evidence>
<dbReference type="GO" id="GO:0035438">
    <property type="term" value="F:cyclic-di-GMP binding"/>
    <property type="evidence" value="ECO:0007669"/>
    <property type="project" value="InterPro"/>
</dbReference>
<organism evidence="2 3">
    <name type="scientific">Kineobactrum salinum</name>
    <dbReference type="NCBI Taxonomy" id="2708301"/>
    <lineage>
        <taxon>Bacteria</taxon>
        <taxon>Pseudomonadati</taxon>
        <taxon>Pseudomonadota</taxon>
        <taxon>Gammaproteobacteria</taxon>
        <taxon>Cellvibrionales</taxon>
        <taxon>Halieaceae</taxon>
        <taxon>Kineobactrum</taxon>
    </lineage>
</organism>
<keyword evidence="3" id="KW-1185">Reference proteome</keyword>
<dbReference type="KEGG" id="kim:G3T16_06080"/>
<dbReference type="EMBL" id="CP048711">
    <property type="protein sequence ID" value="QIB65030.1"/>
    <property type="molecule type" value="Genomic_DNA"/>
</dbReference>
<dbReference type="Gene3D" id="2.40.10.220">
    <property type="entry name" value="predicted glycosyltransferase like domains"/>
    <property type="match status" value="1"/>
</dbReference>
<gene>
    <name evidence="2" type="ORF">G3T16_06080</name>
</gene>
<dbReference type="RefSeq" id="WP_163494277.1">
    <property type="nucleotide sequence ID" value="NZ_CP048711.1"/>
</dbReference>
<name>A0A6C0TYY1_9GAMM</name>
<accession>A0A6C0TYY1</accession>
<sequence length="182" mass="20608">MDRLQCGNLAIISDDDKLVFELKTGGLRRAAIGGEDIPRLLDFLKHHQQALNTSRRSGFRLQLDELSRRDAARFSVAVEVDGEAMPLRPIDFSVSGLLVETYLELGGAGAEVKLQLSFDDQTVWVPAVVIRRQAQQGRCAFQFTPVWYQDAQCPSRELHSIFYRLESLWLDSCLQLQWARSA</sequence>
<feature type="domain" description="PilZ" evidence="1">
    <location>
        <begin position="70"/>
        <end position="145"/>
    </location>
</feature>
<dbReference type="Pfam" id="PF07238">
    <property type="entry name" value="PilZ"/>
    <property type="match status" value="1"/>
</dbReference>
<dbReference type="AlphaFoldDB" id="A0A6C0TYY1"/>
<protein>
    <submittedName>
        <fullName evidence="2">PilZ domain-containing protein</fullName>
    </submittedName>
</protein>
<evidence type="ECO:0000313" key="2">
    <source>
        <dbReference type="EMBL" id="QIB65030.1"/>
    </source>
</evidence>
<reference evidence="2 3" key="1">
    <citation type="submission" date="2020-02" db="EMBL/GenBank/DDBJ databases">
        <title>Genome sequencing for Kineobactrum sp. M2.</title>
        <authorList>
            <person name="Park S.-J."/>
        </authorList>
    </citation>
    <scope>NUCLEOTIDE SEQUENCE [LARGE SCALE GENOMIC DNA]</scope>
    <source>
        <strain evidence="2 3">M2</strain>
    </source>
</reference>